<sequence>MTMTNGDTEQDALAAEVTEFPFAAVTIQATGIHPSTARLVAVDVLTFNEDGEIGEEFHAVLNPGSDPGPHHYHGLTHEEVAEGQRFSQVLRTLNRLIDGRTIVVHNAPRVWGFIVSEARRAMNAAARTNRSRGRGRGRGRRRRQRVGHVPKPAAIVDTLASARRQQIPLEDTRLAGLALALKVEAESPVATVERARQPEHETTRETNDILIDVFFAIRDNGELSTTLPADLRADRFGLQRSHIRVDAMEAPRPHPNPGVHVIGRNLVRGMEVVVAPEVEVDPDVLIEATLKAELVYSEKLTRTTSLVVCNETTDLRGKAMHAARKGIPLLADTAFLDAVSRVQNRAGR</sequence>
<dbReference type="EMBL" id="CP046453">
    <property type="protein sequence ID" value="QGU03552.1"/>
    <property type="molecule type" value="Genomic_DNA"/>
</dbReference>
<dbReference type="KEGG" id="ccoe:CETAM_01330"/>
<evidence type="ECO:0000259" key="2">
    <source>
        <dbReference type="Pfam" id="PF00929"/>
    </source>
</evidence>
<dbReference type="SUPFAM" id="SSF53098">
    <property type="entry name" value="Ribonuclease H-like"/>
    <property type="match status" value="1"/>
</dbReference>
<dbReference type="InterPro" id="IPR036397">
    <property type="entry name" value="RNaseH_sf"/>
</dbReference>
<reference evidence="3 4" key="1">
    <citation type="journal article" date="2021" name="Int. J. Syst. Evol. Microbiol.">
        <title>Classification of three corynebacterial strains isolated from a small paddock in North Rhine-Westphalia: proposal of &lt;i&gt;Corynebacterium kalinowskii&lt;/i&gt; sp. nov., &lt;i&gt;Corynebacterium comes&lt;/i&gt; sp. nov. and &lt;i&gt;Corynebacterium occultum&lt;/i&gt; sp. nov.</title>
        <authorList>
            <person name="Schaffert L."/>
            <person name="Ruwe M."/>
            <person name="Milse J."/>
            <person name="Hanuschka K."/>
            <person name="Ortseifen V."/>
            <person name="Droste J."/>
            <person name="Brandt D."/>
            <person name="Schl L."/>
            <person name="Kutter Y."/>
            <person name="Vinke S."/>
            <person name="Vieh P."/>
            <person name="Jacob L."/>
            <person name="L N.C."/>
            <person name="Schulte-Berndt E."/>
            <person name="Hain C."/>
            <person name="Linder M."/>
            <person name="Schmidt P."/>
            <person name="Wollenschl L."/>
            <person name="Luttermann T."/>
            <person name="Thieme E."/>
            <person name="Hassa J."/>
            <person name="Haak M."/>
            <person name="Wittchen M."/>
            <person name="Mentz A."/>
            <person name="Persicke M."/>
            <person name="Busche T."/>
            <person name="R C."/>
        </authorList>
    </citation>
    <scope>NUCLEOTIDE SEQUENCE [LARGE SCALE GENOMIC DNA]</scope>
    <source>
        <strain evidence="3 4">2019</strain>
    </source>
</reference>
<dbReference type="CDD" id="cd06127">
    <property type="entry name" value="DEDDh"/>
    <property type="match status" value="1"/>
</dbReference>
<dbReference type="AlphaFoldDB" id="A0A6B8VE82"/>
<evidence type="ECO:0000313" key="4">
    <source>
        <dbReference type="Proteomes" id="UP000425178"/>
    </source>
</evidence>
<dbReference type="Proteomes" id="UP000425178">
    <property type="component" value="Chromosome"/>
</dbReference>
<dbReference type="GO" id="GO:0003676">
    <property type="term" value="F:nucleic acid binding"/>
    <property type="evidence" value="ECO:0007669"/>
    <property type="project" value="InterPro"/>
</dbReference>
<dbReference type="Gene3D" id="3.30.420.10">
    <property type="entry name" value="Ribonuclease H-like superfamily/Ribonuclease H"/>
    <property type="match status" value="1"/>
</dbReference>
<evidence type="ECO:0000313" key="3">
    <source>
        <dbReference type="EMBL" id="QGU03552.1"/>
    </source>
</evidence>
<gene>
    <name evidence="3" type="ORF">CETAM_01330</name>
</gene>
<organism evidence="3 4">
    <name type="scientific">Corynebacterium comes</name>
    <dbReference type="NCBI Taxonomy" id="2675218"/>
    <lineage>
        <taxon>Bacteria</taxon>
        <taxon>Bacillati</taxon>
        <taxon>Actinomycetota</taxon>
        <taxon>Actinomycetes</taxon>
        <taxon>Mycobacteriales</taxon>
        <taxon>Corynebacteriaceae</taxon>
        <taxon>Corynebacterium</taxon>
    </lineage>
</organism>
<dbReference type="RefSeq" id="WP_156226722.1">
    <property type="nucleotide sequence ID" value="NZ_CP046453.1"/>
</dbReference>
<feature type="region of interest" description="Disordered" evidence="1">
    <location>
        <begin position="124"/>
        <end position="147"/>
    </location>
</feature>
<accession>A0A6B8VE82</accession>
<feature type="domain" description="Exonuclease" evidence="2">
    <location>
        <begin position="30"/>
        <end position="126"/>
    </location>
</feature>
<feature type="compositionally biased region" description="Basic residues" evidence="1">
    <location>
        <begin position="129"/>
        <end position="147"/>
    </location>
</feature>
<dbReference type="GO" id="GO:0004527">
    <property type="term" value="F:exonuclease activity"/>
    <property type="evidence" value="ECO:0007669"/>
    <property type="project" value="UniProtKB-ARBA"/>
</dbReference>
<proteinExistence type="predicted"/>
<keyword evidence="4" id="KW-1185">Reference proteome</keyword>
<protein>
    <submittedName>
        <fullName evidence="3">DNA polymerase III subunit epsilon</fullName>
    </submittedName>
</protein>
<dbReference type="InterPro" id="IPR013520">
    <property type="entry name" value="Ribonucl_H"/>
</dbReference>
<evidence type="ECO:0000256" key="1">
    <source>
        <dbReference type="SAM" id="MobiDB-lite"/>
    </source>
</evidence>
<name>A0A6B8VE82_9CORY</name>
<dbReference type="Pfam" id="PF00929">
    <property type="entry name" value="RNase_T"/>
    <property type="match status" value="1"/>
</dbReference>
<dbReference type="InterPro" id="IPR012337">
    <property type="entry name" value="RNaseH-like_sf"/>
</dbReference>